<reference evidence="1" key="1">
    <citation type="submission" date="2020-01" db="EMBL/GenBank/DDBJ databases">
        <authorList>
            <person name="Richard D."/>
        </authorList>
    </citation>
    <scope>NUCLEOTIDE SEQUENCE</scope>
    <source>
        <strain evidence="1">JP541</strain>
    </source>
</reference>
<organism evidence="1 2">
    <name type="scientific">Xanthomonas citri pv. citri</name>
    <dbReference type="NCBI Taxonomy" id="611301"/>
    <lineage>
        <taxon>Bacteria</taxon>
        <taxon>Pseudomonadati</taxon>
        <taxon>Pseudomonadota</taxon>
        <taxon>Gammaproteobacteria</taxon>
        <taxon>Lysobacterales</taxon>
        <taxon>Lysobacteraceae</taxon>
        <taxon>Xanthomonas</taxon>
    </lineage>
</organism>
<feature type="non-terminal residue" evidence="1">
    <location>
        <position position="81"/>
    </location>
</feature>
<evidence type="ECO:0000313" key="1">
    <source>
        <dbReference type="EMBL" id="MBD4334527.1"/>
    </source>
</evidence>
<feature type="non-terminal residue" evidence="1">
    <location>
        <position position="1"/>
    </location>
</feature>
<dbReference type="AlphaFoldDB" id="A0A8I0L614"/>
<proteinExistence type="predicted"/>
<accession>A0A8I0L614</accession>
<protein>
    <submittedName>
        <fullName evidence="1">Uncharacterized protein</fullName>
    </submittedName>
</protein>
<name>A0A8I0L614_XANCI</name>
<dbReference type="Proteomes" id="UP000653002">
    <property type="component" value="Unassembled WGS sequence"/>
</dbReference>
<dbReference type="EMBL" id="JAABFR010000064">
    <property type="protein sequence ID" value="MBD4334527.1"/>
    <property type="molecule type" value="Genomic_DNA"/>
</dbReference>
<evidence type="ECO:0000313" key="2">
    <source>
        <dbReference type="Proteomes" id="UP000653002"/>
    </source>
</evidence>
<sequence>EARHDSLKLRLDAGDLNLRFRAHSTLKKLMEQSDKFVSILTKQIDERRLDHAALRQVLPSAGMHLEAGNQNPVSYFLAAKG</sequence>
<comment type="caution">
    <text evidence="1">The sequence shown here is derived from an EMBL/GenBank/DDBJ whole genome shotgun (WGS) entry which is preliminary data.</text>
</comment>
<gene>
    <name evidence="1" type="ORF">GUH15_00235</name>
</gene>